<keyword evidence="1 4" id="KW-0349">Heme</keyword>
<reference evidence="7 8" key="1">
    <citation type="submission" date="2024-07" db="EMBL/GenBank/DDBJ databases">
        <title>Genomic Encyclopedia of Type Strains, Phase V (KMG-V): Genome sequencing to study the core and pangenomes of soil and plant-associated prokaryotes.</title>
        <authorList>
            <person name="Whitman W."/>
        </authorList>
    </citation>
    <scope>NUCLEOTIDE SEQUENCE [LARGE SCALE GENOMIC DNA]</scope>
    <source>
        <strain evidence="7 8">USDA 415</strain>
    </source>
</reference>
<dbReference type="Proteomes" id="UP001565471">
    <property type="component" value="Unassembled WGS sequence"/>
</dbReference>
<evidence type="ECO:0000256" key="5">
    <source>
        <dbReference type="SAM" id="SignalP"/>
    </source>
</evidence>
<feature type="chain" id="PRO_5045965092" evidence="5">
    <location>
        <begin position="30"/>
        <end position="117"/>
    </location>
</feature>
<evidence type="ECO:0000256" key="1">
    <source>
        <dbReference type="ARBA" id="ARBA00022617"/>
    </source>
</evidence>
<name>A0ABV4F606_BRAEL</name>
<gene>
    <name evidence="7" type="ORF">ABIF29_005682</name>
</gene>
<organism evidence="7 8">
    <name type="scientific">Bradyrhizobium elkanii</name>
    <dbReference type="NCBI Taxonomy" id="29448"/>
    <lineage>
        <taxon>Bacteria</taxon>
        <taxon>Pseudomonadati</taxon>
        <taxon>Pseudomonadota</taxon>
        <taxon>Alphaproteobacteria</taxon>
        <taxon>Hyphomicrobiales</taxon>
        <taxon>Nitrobacteraceae</taxon>
        <taxon>Bradyrhizobium</taxon>
    </lineage>
</organism>
<dbReference type="PANTHER" id="PTHR33751:SF13">
    <property type="entry name" value="CYTOCHROME BC1 COMPLEX CYTOCHROME C SUBUNIT"/>
    <property type="match status" value="1"/>
</dbReference>
<sequence>MKTVSIWTAAVFTAAAMTGIATMTMPAIAQQANADGDQATIDKGKVTYAQKCSHCHGPNMVNSGTVTPDLRTHPDDKTRFVTTVKQGKNGKMPPWGDILSDEEISDLWAFVASRRKP</sequence>
<dbReference type="EMBL" id="JBGBZA010000002">
    <property type="protein sequence ID" value="MEY9318883.1"/>
    <property type="molecule type" value="Genomic_DNA"/>
</dbReference>
<evidence type="ECO:0000313" key="8">
    <source>
        <dbReference type="Proteomes" id="UP001565471"/>
    </source>
</evidence>
<accession>A0ABV4F606</accession>
<feature type="signal peptide" evidence="5">
    <location>
        <begin position="1"/>
        <end position="29"/>
    </location>
</feature>
<protein>
    <submittedName>
        <fullName evidence="7">Mono/diheme cytochrome c family protein</fullName>
    </submittedName>
</protein>
<dbReference type="InterPro" id="IPR036909">
    <property type="entry name" value="Cyt_c-like_dom_sf"/>
</dbReference>
<evidence type="ECO:0000313" key="7">
    <source>
        <dbReference type="EMBL" id="MEY9318883.1"/>
    </source>
</evidence>
<feature type="domain" description="Cytochrome c" evidence="6">
    <location>
        <begin position="39"/>
        <end position="115"/>
    </location>
</feature>
<keyword evidence="3 4" id="KW-0408">Iron</keyword>
<evidence type="ECO:0000259" key="6">
    <source>
        <dbReference type="PROSITE" id="PS51007"/>
    </source>
</evidence>
<keyword evidence="5" id="KW-0732">Signal</keyword>
<evidence type="ECO:0000256" key="2">
    <source>
        <dbReference type="ARBA" id="ARBA00022723"/>
    </source>
</evidence>
<proteinExistence type="predicted"/>
<evidence type="ECO:0000256" key="3">
    <source>
        <dbReference type="ARBA" id="ARBA00023004"/>
    </source>
</evidence>
<dbReference type="Gene3D" id="1.10.760.10">
    <property type="entry name" value="Cytochrome c-like domain"/>
    <property type="match status" value="1"/>
</dbReference>
<keyword evidence="2 4" id="KW-0479">Metal-binding</keyword>
<dbReference type="PROSITE" id="PS51007">
    <property type="entry name" value="CYTC"/>
    <property type="match status" value="1"/>
</dbReference>
<dbReference type="SUPFAM" id="SSF46626">
    <property type="entry name" value="Cytochrome c"/>
    <property type="match status" value="1"/>
</dbReference>
<dbReference type="PANTHER" id="PTHR33751">
    <property type="entry name" value="CBB3-TYPE CYTOCHROME C OXIDASE SUBUNIT FIXP"/>
    <property type="match status" value="1"/>
</dbReference>
<dbReference type="InterPro" id="IPR009056">
    <property type="entry name" value="Cyt_c-like_dom"/>
</dbReference>
<comment type="caution">
    <text evidence="7">The sequence shown here is derived from an EMBL/GenBank/DDBJ whole genome shotgun (WGS) entry which is preliminary data.</text>
</comment>
<keyword evidence="8" id="KW-1185">Reference proteome</keyword>
<dbReference type="InterPro" id="IPR050597">
    <property type="entry name" value="Cytochrome_c_Oxidase_Subunit"/>
</dbReference>
<evidence type="ECO:0000256" key="4">
    <source>
        <dbReference type="PROSITE-ProRule" id="PRU00433"/>
    </source>
</evidence>
<dbReference type="Pfam" id="PF13442">
    <property type="entry name" value="Cytochrome_CBB3"/>
    <property type="match status" value="1"/>
</dbReference>